<feature type="domain" description="Conjugative transposon TraM C-terminal" evidence="1">
    <location>
        <begin position="67"/>
        <end position="211"/>
    </location>
</feature>
<proteinExistence type="predicted"/>
<keyword evidence="3" id="KW-1185">Reference proteome</keyword>
<name>A0A8J2UJ03_9BACT</name>
<dbReference type="AlphaFoldDB" id="A0A8J2UJ03"/>
<evidence type="ECO:0000259" key="1">
    <source>
        <dbReference type="Pfam" id="PF12508"/>
    </source>
</evidence>
<dbReference type="EMBL" id="BMJC01000007">
    <property type="protein sequence ID" value="GGB23920.1"/>
    <property type="molecule type" value="Genomic_DNA"/>
</dbReference>
<dbReference type="Pfam" id="PF13595">
    <property type="entry name" value="DUF4138"/>
    <property type="match status" value="1"/>
</dbReference>
<organism evidence="2 3">
    <name type="scientific">Puia dinghuensis</name>
    <dbReference type="NCBI Taxonomy" id="1792502"/>
    <lineage>
        <taxon>Bacteria</taxon>
        <taxon>Pseudomonadati</taxon>
        <taxon>Bacteroidota</taxon>
        <taxon>Chitinophagia</taxon>
        <taxon>Chitinophagales</taxon>
        <taxon>Chitinophagaceae</taxon>
        <taxon>Puia</taxon>
    </lineage>
</organism>
<accession>A0A8J2UJ03</accession>
<dbReference type="InterPro" id="IPR022298">
    <property type="entry name" value="Conjug_transposon_TraN"/>
</dbReference>
<reference evidence="2" key="2">
    <citation type="submission" date="2020-09" db="EMBL/GenBank/DDBJ databases">
        <authorList>
            <person name="Sun Q."/>
            <person name="Zhou Y."/>
        </authorList>
    </citation>
    <scope>NUCLEOTIDE SEQUENCE</scope>
    <source>
        <strain evidence="2">CGMCC 1.15448</strain>
    </source>
</reference>
<dbReference type="Pfam" id="PF12508">
    <property type="entry name" value="Transposon_TraM"/>
    <property type="match status" value="1"/>
</dbReference>
<comment type="caution">
    <text evidence="2">The sequence shown here is derived from an EMBL/GenBank/DDBJ whole genome shotgun (WGS) entry which is preliminary data.</text>
</comment>
<evidence type="ECO:0000313" key="3">
    <source>
        <dbReference type="Proteomes" id="UP000607559"/>
    </source>
</evidence>
<dbReference type="InterPro" id="IPR055407">
    <property type="entry name" value="TraM_C"/>
</dbReference>
<dbReference type="Proteomes" id="UP000607559">
    <property type="component" value="Unassembled WGS sequence"/>
</dbReference>
<reference evidence="2" key="1">
    <citation type="journal article" date="2014" name="Int. J. Syst. Evol. Microbiol.">
        <title>Complete genome sequence of Corynebacterium casei LMG S-19264T (=DSM 44701T), isolated from a smear-ripened cheese.</title>
        <authorList>
            <consortium name="US DOE Joint Genome Institute (JGI-PGF)"/>
            <person name="Walter F."/>
            <person name="Albersmeier A."/>
            <person name="Kalinowski J."/>
            <person name="Ruckert C."/>
        </authorList>
    </citation>
    <scope>NUCLEOTIDE SEQUENCE</scope>
    <source>
        <strain evidence="2">CGMCC 1.15448</strain>
    </source>
</reference>
<sequence length="374" mass="40415">MPLSPVVGEVSQQEPVADPQIDRLNAMLDKVIRIQHPQEQASPATVAAAVVRTTDAVLPGDSTVNSIAAVVTEDQTLTAGTTIALRIVDSIRINGRVVPAGQLVYGTVTLNGDRLSVHIGALREGRNLYPTDWQVYDLDGLAGIHIPGLLGRDVAKQSADQGVSSLNLMTLDPSLGAQAAGAGIQAAKTFLGRKVRQVRVTVRAGYQVLLRGARGFQPGRFGDWVRPVADSSLLAPDGQPAGPVLERCRTGGVELRLREIRIAGSCLWFGLEWVNRSPIGYTPAYVRWTVRDRRAFRRTALQEEPLAPMSQLELPSVDQDSVRCSWVGFRPFALAKDKELILEAGEKGGGRTLQLTIQSKQILKAKTDAKASRL</sequence>
<evidence type="ECO:0000313" key="2">
    <source>
        <dbReference type="EMBL" id="GGB23920.1"/>
    </source>
</evidence>
<gene>
    <name evidence="2" type="ORF">GCM10011511_54770</name>
</gene>
<protein>
    <recommendedName>
        <fullName evidence="1">Conjugative transposon TraM C-terminal domain-containing protein</fullName>
    </recommendedName>
</protein>